<keyword evidence="8 16" id="KW-0274">FAD</keyword>
<evidence type="ECO:0000256" key="12">
    <source>
        <dbReference type="ARBA" id="ARBA00023002"/>
    </source>
</evidence>
<dbReference type="InterPro" id="IPR003170">
    <property type="entry name" value="MurB"/>
</dbReference>
<evidence type="ECO:0000256" key="13">
    <source>
        <dbReference type="ARBA" id="ARBA00023306"/>
    </source>
</evidence>
<keyword evidence="11 16" id="KW-0573">Peptidoglycan synthesis</keyword>
<comment type="caution">
    <text evidence="18">The sequence shown here is derived from an EMBL/GenBank/DDBJ whole genome shotgun (WGS) entry which is preliminary data.</text>
</comment>
<comment type="subcellular location">
    <subcellularLocation>
        <location evidence="3 16">Cytoplasm</location>
    </subcellularLocation>
</comment>
<evidence type="ECO:0000256" key="9">
    <source>
        <dbReference type="ARBA" id="ARBA00022857"/>
    </source>
</evidence>
<dbReference type="Gene3D" id="3.30.465.10">
    <property type="match status" value="1"/>
</dbReference>
<dbReference type="InterPro" id="IPR036635">
    <property type="entry name" value="MurB_C_sf"/>
</dbReference>
<dbReference type="InterPro" id="IPR036318">
    <property type="entry name" value="FAD-bd_PCMH-like_sf"/>
</dbReference>
<proteinExistence type="inferred from homology"/>
<dbReference type="PANTHER" id="PTHR21071:SF4">
    <property type="entry name" value="UDP-N-ACETYLENOLPYRUVOYLGLUCOSAMINE REDUCTASE"/>
    <property type="match status" value="1"/>
</dbReference>
<evidence type="ECO:0000256" key="4">
    <source>
        <dbReference type="ARBA" id="ARBA00004752"/>
    </source>
</evidence>
<dbReference type="PROSITE" id="PS51387">
    <property type="entry name" value="FAD_PCMH"/>
    <property type="match status" value="1"/>
</dbReference>
<keyword evidence="12 16" id="KW-0560">Oxidoreductase</keyword>
<dbReference type="InterPro" id="IPR016167">
    <property type="entry name" value="FAD-bd_PCMH_sub1"/>
</dbReference>
<dbReference type="GO" id="GO:0009252">
    <property type="term" value="P:peptidoglycan biosynthetic process"/>
    <property type="evidence" value="ECO:0007669"/>
    <property type="project" value="UniProtKB-UniRule"/>
</dbReference>
<dbReference type="Pfam" id="PF01565">
    <property type="entry name" value="FAD_binding_4"/>
    <property type="match status" value="1"/>
</dbReference>
<dbReference type="EMBL" id="DVNE01000014">
    <property type="protein sequence ID" value="HIU61328.1"/>
    <property type="molecule type" value="Genomic_DNA"/>
</dbReference>
<dbReference type="Gene3D" id="3.30.43.10">
    <property type="entry name" value="Uridine Diphospho-n-acetylenolpyruvylglucosamine Reductase, domain 2"/>
    <property type="match status" value="1"/>
</dbReference>
<evidence type="ECO:0000313" key="18">
    <source>
        <dbReference type="EMBL" id="HIU61328.1"/>
    </source>
</evidence>
<dbReference type="SUPFAM" id="SSF56176">
    <property type="entry name" value="FAD-binding/transporter-associated domain-like"/>
    <property type="match status" value="1"/>
</dbReference>
<comment type="pathway">
    <text evidence="4 16">Cell wall biogenesis; peptidoglycan biosynthesis.</text>
</comment>
<reference evidence="18" key="1">
    <citation type="submission" date="2020-10" db="EMBL/GenBank/DDBJ databases">
        <authorList>
            <person name="Gilroy R."/>
        </authorList>
    </citation>
    <scope>NUCLEOTIDE SEQUENCE</scope>
    <source>
        <strain evidence="18">CHK195-12923</strain>
    </source>
</reference>
<dbReference type="InterPro" id="IPR006094">
    <property type="entry name" value="Oxid_FAD_bind_N"/>
</dbReference>
<keyword evidence="6 16" id="KW-0132">Cell division</keyword>
<comment type="function">
    <text evidence="2 16">Cell wall formation.</text>
</comment>
<dbReference type="InterPro" id="IPR016169">
    <property type="entry name" value="FAD-bd_PCMH_sub2"/>
</dbReference>
<evidence type="ECO:0000256" key="2">
    <source>
        <dbReference type="ARBA" id="ARBA00003921"/>
    </source>
</evidence>
<keyword evidence="7 16" id="KW-0285">Flavoprotein</keyword>
<evidence type="ECO:0000256" key="16">
    <source>
        <dbReference type="HAMAP-Rule" id="MF_00037"/>
    </source>
</evidence>
<reference evidence="18" key="2">
    <citation type="journal article" date="2021" name="PeerJ">
        <title>Extensive microbial diversity within the chicken gut microbiome revealed by metagenomics and culture.</title>
        <authorList>
            <person name="Gilroy R."/>
            <person name="Ravi A."/>
            <person name="Getino M."/>
            <person name="Pursley I."/>
            <person name="Horton D.L."/>
            <person name="Alikhan N.F."/>
            <person name="Baker D."/>
            <person name="Gharbi K."/>
            <person name="Hall N."/>
            <person name="Watson M."/>
            <person name="Adriaenssens E.M."/>
            <person name="Foster-Nyarko E."/>
            <person name="Jarju S."/>
            <person name="Secka A."/>
            <person name="Antonio M."/>
            <person name="Oren A."/>
            <person name="Chaudhuri R.R."/>
            <person name="La Ragione R."/>
            <person name="Hildebrand F."/>
            <person name="Pallen M.J."/>
        </authorList>
    </citation>
    <scope>NUCLEOTIDE SEQUENCE</scope>
    <source>
        <strain evidence="18">CHK195-12923</strain>
    </source>
</reference>
<keyword evidence="9 16" id="KW-0521">NADP</keyword>
<comment type="catalytic activity">
    <reaction evidence="15 16">
        <text>UDP-N-acetyl-alpha-D-muramate + NADP(+) = UDP-N-acetyl-3-O-(1-carboxyvinyl)-alpha-D-glucosamine + NADPH + H(+)</text>
        <dbReference type="Rhea" id="RHEA:12248"/>
        <dbReference type="ChEBI" id="CHEBI:15378"/>
        <dbReference type="ChEBI" id="CHEBI:57783"/>
        <dbReference type="ChEBI" id="CHEBI:58349"/>
        <dbReference type="ChEBI" id="CHEBI:68483"/>
        <dbReference type="ChEBI" id="CHEBI:70757"/>
        <dbReference type="EC" id="1.3.1.98"/>
    </reaction>
</comment>
<dbReference type="GO" id="GO:0071555">
    <property type="term" value="P:cell wall organization"/>
    <property type="evidence" value="ECO:0007669"/>
    <property type="project" value="UniProtKB-KW"/>
</dbReference>
<dbReference type="InterPro" id="IPR011601">
    <property type="entry name" value="MurB_C"/>
</dbReference>
<protein>
    <recommendedName>
        <fullName evidence="16">UDP-N-acetylenolpyruvoylglucosamine reductase</fullName>
        <ecNumber evidence="16">1.3.1.98</ecNumber>
    </recommendedName>
    <alternativeName>
        <fullName evidence="16">UDP-N-acetylmuramate dehydrogenase</fullName>
    </alternativeName>
</protein>
<comment type="cofactor">
    <cofactor evidence="1 16">
        <name>FAD</name>
        <dbReference type="ChEBI" id="CHEBI:57692"/>
    </cofactor>
</comment>
<dbReference type="EC" id="1.3.1.98" evidence="16"/>
<evidence type="ECO:0000256" key="8">
    <source>
        <dbReference type="ARBA" id="ARBA00022827"/>
    </source>
</evidence>
<evidence type="ECO:0000256" key="1">
    <source>
        <dbReference type="ARBA" id="ARBA00001974"/>
    </source>
</evidence>
<comment type="caution">
    <text evidence="16">Lacks conserved residue(s) required for the propagation of feature annotation.</text>
</comment>
<dbReference type="Pfam" id="PF02873">
    <property type="entry name" value="MurB_C"/>
    <property type="match status" value="1"/>
</dbReference>
<dbReference type="PANTHER" id="PTHR21071">
    <property type="entry name" value="UDP-N-ACETYLENOLPYRUVOYLGLUCOSAMINE REDUCTASE"/>
    <property type="match status" value="1"/>
</dbReference>
<organism evidence="18 19">
    <name type="scientific">Candidatus Coproplasma excrementigallinarum</name>
    <dbReference type="NCBI Taxonomy" id="2840747"/>
    <lineage>
        <taxon>Bacteria</taxon>
        <taxon>Bacillati</taxon>
        <taxon>Bacillota</taxon>
        <taxon>Clostridia</taxon>
        <taxon>Eubacteriales</taxon>
        <taxon>Candidatus Coproplasma</taxon>
    </lineage>
</organism>
<evidence type="ECO:0000256" key="7">
    <source>
        <dbReference type="ARBA" id="ARBA00022630"/>
    </source>
</evidence>
<dbReference type="GO" id="GO:0071949">
    <property type="term" value="F:FAD binding"/>
    <property type="evidence" value="ECO:0007669"/>
    <property type="project" value="InterPro"/>
</dbReference>
<evidence type="ECO:0000256" key="14">
    <source>
        <dbReference type="ARBA" id="ARBA00023316"/>
    </source>
</evidence>
<dbReference type="Gene3D" id="3.90.78.10">
    <property type="entry name" value="UDP-N-acetylenolpyruvoylglucosamine reductase, C-terminal domain"/>
    <property type="match status" value="1"/>
</dbReference>
<dbReference type="GO" id="GO:0005829">
    <property type="term" value="C:cytosol"/>
    <property type="evidence" value="ECO:0007669"/>
    <property type="project" value="TreeGrafter"/>
</dbReference>
<dbReference type="Proteomes" id="UP000824110">
    <property type="component" value="Unassembled WGS sequence"/>
</dbReference>
<dbReference type="SUPFAM" id="SSF56194">
    <property type="entry name" value="Uridine diphospho-N-Acetylenolpyruvylglucosamine reductase, MurB, C-terminal domain"/>
    <property type="match status" value="1"/>
</dbReference>
<comment type="similarity">
    <text evidence="16">Belongs to the MurB family.</text>
</comment>
<evidence type="ECO:0000256" key="11">
    <source>
        <dbReference type="ARBA" id="ARBA00022984"/>
    </source>
</evidence>
<evidence type="ECO:0000313" key="19">
    <source>
        <dbReference type="Proteomes" id="UP000824110"/>
    </source>
</evidence>
<keyword evidence="10 16" id="KW-0133">Cell shape</keyword>
<dbReference type="AlphaFoldDB" id="A0A9D1SIX1"/>
<dbReference type="NCBIfam" id="TIGR00179">
    <property type="entry name" value="murB"/>
    <property type="match status" value="1"/>
</dbReference>
<dbReference type="GO" id="GO:0008360">
    <property type="term" value="P:regulation of cell shape"/>
    <property type="evidence" value="ECO:0007669"/>
    <property type="project" value="UniProtKB-KW"/>
</dbReference>
<dbReference type="HAMAP" id="MF_00037">
    <property type="entry name" value="MurB"/>
    <property type="match status" value="1"/>
</dbReference>
<feature type="domain" description="FAD-binding PCMH-type" evidence="17">
    <location>
        <begin position="29"/>
        <end position="194"/>
    </location>
</feature>
<evidence type="ECO:0000256" key="15">
    <source>
        <dbReference type="ARBA" id="ARBA00048914"/>
    </source>
</evidence>
<sequence>MGAEPSGNIFARIPKVENFSFAANTTYGCGGCARRAYFPRTEEEACRLFSALSECGEKFVVLGNGSNVLAQDGLYDGAVVSTKNLKKISLVSRSQALLYCGSGVTVAELLNFCTANGLGGAEFTAGIPATLGGLVYMNGGAGGGWIGDIVNSVRIFDGKLRVLSQEECNFSYKHSTMRDINSIILGVNLQLTHLNAATIQKNIKDRLLARSAVPSGKSCGCVFKNYFGVSAGSIIESAGLKGKRIGNAVVSEKHCNFILNCGGKKSSDIYALINFVKDEVYKKFGVTLEEEVCYIGDFK</sequence>
<gene>
    <name evidence="16 18" type="primary">murB</name>
    <name evidence="18" type="ORF">IAB69_01585</name>
</gene>
<evidence type="ECO:0000259" key="17">
    <source>
        <dbReference type="PROSITE" id="PS51387"/>
    </source>
</evidence>
<keyword evidence="13 16" id="KW-0131">Cell cycle</keyword>
<evidence type="ECO:0000256" key="10">
    <source>
        <dbReference type="ARBA" id="ARBA00022960"/>
    </source>
</evidence>
<evidence type="ECO:0000256" key="6">
    <source>
        <dbReference type="ARBA" id="ARBA00022618"/>
    </source>
</evidence>
<dbReference type="GO" id="GO:0051301">
    <property type="term" value="P:cell division"/>
    <property type="evidence" value="ECO:0007669"/>
    <property type="project" value="UniProtKB-KW"/>
</dbReference>
<dbReference type="GO" id="GO:0008762">
    <property type="term" value="F:UDP-N-acetylmuramate dehydrogenase activity"/>
    <property type="evidence" value="ECO:0007669"/>
    <property type="project" value="UniProtKB-UniRule"/>
</dbReference>
<accession>A0A9D1SIX1</accession>
<name>A0A9D1SIX1_9FIRM</name>
<keyword evidence="5 16" id="KW-0963">Cytoplasm</keyword>
<evidence type="ECO:0000256" key="3">
    <source>
        <dbReference type="ARBA" id="ARBA00004496"/>
    </source>
</evidence>
<evidence type="ECO:0000256" key="5">
    <source>
        <dbReference type="ARBA" id="ARBA00022490"/>
    </source>
</evidence>
<feature type="active site" evidence="16">
    <location>
        <position position="291"/>
    </location>
</feature>
<feature type="active site" description="Proton donor" evidence="16">
    <location>
        <position position="221"/>
    </location>
</feature>
<keyword evidence="14 16" id="KW-0961">Cell wall biogenesis/degradation</keyword>
<dbReference type="InterPro" id="IPR016166">
    <property type="entry name" value="FAD-bd_PCMH"/>
</dbReference>